<dbReference type="AlphaFoldDB" id="A0A9N9TEK4"/>
<protein>
    <submittedName>
        <fullName evidence="2">Uncharacterized protein</fullName>
    </submittedName>
</protein>
<dbReference type="Proteomes" id="UP001153712">
    <property type="component" value="Chromosome 12"/>
</dbReference>
<keyword evidence="1" id="KW-0732">Signal</keyword>
<evidence type="ECO:0000256" key="1">
    <source>
        <dbReference type="SAM" id="SignalP"/>
    </source>
</evidence>
<gene>
    <name evidence="2" type="ORF">PHYEVI_LOCUS3308</name>
</gene>
<reference evidence="2" key="1">
    <citation type="submission" date="2022-01" db="EMBL/GenBank/DDBJ databases">
        <authorList>
            <person name="King R."/>
        </authorList>
    </citation>
    <scope>NUCLEOTIDE SEQUENCE</scope>
</reference>
<proteinExistence type="predicted"/>
<accession>A0A9N9TEK4</accession>
<evidence type="ECO:0000313" key="3">
    <source>
        <dbReference type="Proteomes" id="UP001153712"/>
    </source>
</evidence>
<feature type="signal peptide" evidence="1">
    <location>
        <begin position="1"/>
        <end position="18"/>
    </location>
</feature>
<dbReference type="OrthoDB" id="6676381at2759"/>
<keyword evidence="3" id="KW-1185">Reference proteome</keyword>
<organism evidence="2 3">
    <name type="scientific">Phyllotreta striolata</name>
    <name type="common">Striped flea beetle</name>
    <name type="synonym">Crioceris striolata</name>
    <dbReference type="NCBI Taxonomy" id="444603"/>
    <lineage>
        <taxon>Eukaryota</taxon>
        <taxon>Metazoa</taxon>
        <taxon>Ecdysozoa</taxon>
        <taxon>Arthropoda</taxon>
        <taxon>Hexapoda</taxon>
        <taxon>Insecta</taxon>
        <taxon>Pterygota</taxon>
        <taxon>Neoptera</taxon>
        <taxon>Endopterygota</taxon>
        <taxon>Coleoptera</taxon>
        <taxon>Polyphaga</taxon>
        <taxon>Cucujiformia</taxon>
        <taxon>Chrysomeloidea</taxon>
        <taxon>Chrysomelidae</taxon>
        <taxon>Galerucinae</taxon>
        <taxon>Alticini</taxon>
        <taxon>Phyllotreta</taxon>
    </lineage>
</organism>
<sequence>MKDLLLLAVVLLICTVTSQKSLKTITDVRNCHCNKEFEPLGDPENGYQCKGKTLKIIVPCNLILRPKCACTDATGILTDHEGTWCTRYSGGREIKRWTCENGGDWENFYAQHPTGVPKRSCCGRVSSQSEYLVKMIKFSLFVFLPIALILAEDLSDCKCKDGYSAHKDTYGNMYCRGNVVKSGKSILPCNIIFKPDCVCSNEATSVVQDSSGTWCGRFIDSKEYRRWECENKEDWEAFYQKHPEEKPKS</sequence>
<evidence type="ECO:0000313" key="2">
    <source>
        <dbReference type="EMBL" id="CAG9856895.1"/>
    </source>
</evidence>
<dbReference type="EMBL" id="OU900105">
    <property type="protein sequence ID" value="CAG9856895.1"/>
    <property type="molecule type" value="Genomic_DNA"/>
</dbReference>
<name>A0A9N9TEK4_PHYSR</name>
<feature type="chain" id="PRO_5040228754" evidence="1">
    <location>
        <begin position="19"/>
        <end position="249"/>
    </location>
</feature>